<sequence length="143" mass="16731">MKIYVLGSTTFMKEMVEAKARLCELGHDGRIHPHYEAFVRGELQEIMARWRNGEEATLKREFNYLHDHYKNILDCDAVLIVNLEKRGIGNYIWGNVLMEMGQAYVNHKTIYFLNGMPTELPYMDEIESMEPVCLMGDLRKIKT</sequence>
<accession>A0A1F5PXQ1</accession>
<evidence type="ECO:0008006" key="3">
    <source>
        <dbReference type="Google" id="ProtNLM"/>
    </source>
</evidence>
<dbReference type="STRING" id="1817841.A3B10_04675"/>
<dbReference type="AlphaFoldDB" id="A0A1F5PXQ1"/>
<dbReference type="EMBL" id="MFFB01000011">
    <property type="protein sequence ID" value="OGE94695.1"/>
    <property type="molecule type" value="Genomic_DNA"/>
</dbReference>
<evidence type="ECO:0000313" key="2">
    <source>
        <dbReference type="Proteomes" id="UP000177281"/>
    </source>
</evidence>
<protein>
    <recommendedName>
        <fullName evidence="3">Nucleoside 2-deoxyribosyltransferase</fullName>
    </recommendedName>
</protein>
<organism evidence="1 2">
    <name type="scientific">Candidatus Doudnabacteria bacterium RIFCSPLOWO2_01_FULL_44_21</name>
    <dbReference type="NCBI Taxonomy" id="1817841"/>
    <lineage>
        <taxon>Bacteria</taxon>
        <taxon>Candidatus Doudnaibacteriota</taxon>
    </lineage>
</organism>
<proteinExistence type="predicted"/>
<dbReference type="Proteomes" id="UP000177281">
    <property type="component" value="Unassembled WGS sequence"/>
</dbReference>
<gene>
    <name evidence="1" type="ORF">A3B10_04675</name>
</gene>
<evidence type="ECO:0000313" key="1">
    <source>
        <dbReference type="EMBL" id="OGE94695.1"/>
    </source>
</evidence>
<reference evidence="1 2" key="1">
    <citation type="journal article" date="2016" name="Nat. Commun.">
        <title>Thousands of microbial genomes shed light on interconnected biogeochemical processes in an aquifer system.</title>
        <authorList>
            <person name="Anantharaman K."/>
            <person name="Brown C.T."/>
            <person name="Hug L.A."/>
            <person name="Sharon I."/>
            <person name="Castelle C.J."/>
            <person name="Probst A.J."/>
            <person name="Thomas B.C."/>
            <person name="Singh A."/>
            <person name="Wilkins M.J."/>
            <person name="Karaoz U."/>
            <person name="Brodie E.L."/>
            <person name="Williams K.H."/>
            <person name="Hubbard S.S."/>
            <person name="Banfield J.F."/>
        </authorList>
    </citation>
    <scope>NUCLEOTIDE SEQUENCE [LARGE SCALE GENOMIC DNA]</scope>
</reference>
<name>A0A1F5PXQ1_9BACT</name>
<comment type="caution">
    <text evidence="1">The sequence shown here is derived from an EMBL/GenBank/DDBJ whole genome shotgun (WGS) entry which is preliminary data.</text>
</comment>